<reference evidence="2 3" key="1">
    <citation type="submission" date="2020-08" db="EMBL/GenBank/DDBJ databases">
        <title>Genome public.</title>
        <authorList>
            <person name="Liu C."/>
            <person name="Sun Q."/>
        </authorList>
    </citation>
    <scope>NUCLEOTIDE SEQUENCE [LARGE SCALE GENOMIC DNA]</scope>
    <source>
        <strain evidence="2 3">NSJ-37</strain>
    </source>
</reference>
<dbReference type="EMBL" id="JACRSX010000004">
    <property type="protein sequence ID" value="MBC8562083.1"/>
    <property type="molecule type" value="Genomic_DNA"/>
</dbReference>
<comment type="caution">
    <text evidence="2">The sequence shown here is derived from an EMBL/GenBank/DDBJ whole genome shotgun (WGS) entry which is preliminary data.</text>
</comment>
<protein>
    <recommendedName>
        <fullName evidence="4">Pilus assembly protein PilO</fullName>
    </recommendedName>
</protein>
<evidence type="ECO:0000256" key="1">
    <source>
        <dbReference type="SAM" id="Coils"/>
    </source>
</evidence>
<sequence length="252" mass="27570">MDTKKKMSNRDKMMLFIFGAILIVAAAYFLVFAKMNEKRSALEAENTTLSQEVSKLETMEAQKDSVLEETKQTQLDVADVLSKFPAEVRTEDAIYDLNDMYESISDVKIESESFNMNQLFYQQGAVDTDTTTGATANASPAPKSNPASVAAITSDTPVNDVITAAADYTGYRSTVNVSFTSTYDSLKKVVDFINKSKDRMTISEISATADDEESVLACAMTIDMYAISGTGEVYESPNVSNGNTGVDNIFRK</sequence>
<feature type="coiled-coil region" evidence="1">
    <location>
        <begin position="32"/>
        <end position="69"/>
    </location>
</feature>
<dbReference type="Proteomes" id="UP000606193">
    <property type="component" value="Unassembled WGS sequence"/>
</dbReference>
<evidence type="ECO:0000313" key="2">
    <source>
        <dbReference type="EMBL" id="MBC8562083.1"/>
    </source>
</evidence>
<keyword evidence="1" id="KW-0175">Coiled coil</keyword>
<evidence type="ECO:0000313" key="3">
    <source>
        <dbReference type="Proteomes" id="UP000606193"/>
    </source>
</evidence>
<keyword evidence="3" id="KW-1185">Reference proteome</keyword>
<name>A0ABR7N0B8_9FIRM</name>
<gene>
    <name evidence="2" type="ORF">H8704_05450</name>
</gene>
<organism evidence="2 3">
    <name type="scientific">Jutongia huaianensis</name>
    <dbReference type="NCBI Taxonomy" id="2763668"/>
    <lineage>
        <taxon>Bacteria</taxon>
        <taxon>Bacillati</taxon>
        <taxon>Bacillota</taxon>
        <taxon>Clostridia</taxon>
        <taxon>Lachnospirales</taxon>
        <taxon>Lachnospiraceae</taxon>
        <taxon>Jutongia</taxon>
    </lineage>
</organism>
<accession>A0ABR7N0B8</accession>
<evidence type="ECO:0008006" key="4">
    <source>
        <dbReference type="Google" id="ProtNLM"/>
    </source>
</evidence>
<proteinExistence type="predicted"/>
<dbReference type="RefSeq" id="WP_118677771.1">
    <property type="nucleotide sequence ID" value="NZ_JACRSX010000004.1"/>
</dbReference>